<reference evidence="1 2" key="1">
    <citation type="submission" date="2021-01" db="EMBL/GenBank/DDBJ databases">
        <title>Genome sequencing of Joostella atrarenae M1-2 (= KCTC 23194).</title>
        <authorList>
            <person name="Zakaria M.R."/>
            <person name="Lam M.Q."/>
            <person name="Chong C.S."/>
        </authorList>
    </citation>
    <scope>NUCLEOTIDE SEQUENCE [LARGE SCALE GENOMIC DNA]</scope>
    <source>
        <strain evidence="1 2">M1-2</strain>
    </source>
</reference>
<comment type="caution">
    <text evidence="1">The sequence shown here is derived from an EMBL/GenBank/DDBJ whole genome shotgun (WGS) entry which is preliminary data.</text>
</comment>
<dbReference type="Pfam" id="PF16930">
    <property type="entry name" value="Porin_5"/>
    <property type="match status" value="1"/>
</dbReference>
<evidence type="ECO:0000313" key="1">
    <source>
        <dbReference type="EMBL" id="MCF8714709.1"/>
    </source>
</evidence>
<organism evidence="1 2">
    <name type="scientific">Joostella atrarenae</name>
    <dbReference type="NCBI Taxonomy" id="679257"/>
    <lineage>
        <taxon>Bacteria</taxon>
        <taxon>Pseudomonadati</taxon>
        <taxon>Bacteroidota</taxon>
        <taxon>Flavobacteriia</taxon>
        <taxon>Flavobacteriales</taxon>
        <taxon>Flavobacteriaceae</taxon>
        <taxon>Joostella</taxon>
    </lineage>
</organism>
<proteinExistence type="predicted"/>
<protein>
    <submittedName>
        <fullName evidence="1">Porin</fullName>
    </submittedName>
</protein>
<keyword evidence="2" id="KW-1185">Reference proteome</keyword>
<dbReference type="InterPro" id="IPR032638">
    <property type="entry name" value="Porin_5"/>
</dbReference>
<accession>A0ABS9J2S5</accession>
<evidence type="ECO:0000313" key="2">
    <source>
        <dbReference type="Proteomes" id="UP000829517"/>
    </source>
</evidence>
<dbReference type="Proteomes" id="UP000829517">
    <property type="component" value="Unassembled WGS sequence"/>
</dbReference>
<gene>
    <name evidence="1" type="ORF">JM658_07695</name>
</gene>
<dbReference type="RefSeq" id="WP_236958675.1">
    <property type="nucleotide sequence ID" value="NZ_JAETXX010000003.1"/>
</dbReference>
<dbReference type="EMBL" id="JAETXX010000003">
    <property type="protein sequence ID" value="MCF8714709.1"/>
    <property type="molecule type" value="Genomic_DNA"/>
</dbReference>
<sequence length="235" mass="27033">MFPEGVALNGKFNFKNQFLESLEINTGHFIIATNSTDFTADSYFQGLQLVTSFWEDRLVFFPAMYYFNNIPDVPDGNETYSLNYAIANIGFQIVMMKEKNIKLEVDFYQNLNNLSVNNFVSQVFRNQKKGIVTATGMGKLNKKGDWKTLVTYTYLERFAAVDFLAQNDWARWDYSSQGSPDGRLTNFKGLELMVGYALRENMNLTMRFFTVNQLVSTGLKTETGNRIRLDFNIGF</sequence>
<name>A0ABS9J2S5_9FLAO</name>